<evidence type="ECO:0000313" key="2">
    <source>
        <dbReference type="EMBL" id="MFC6673821.1"/>
    </source>
</evidence>
<reference evidence="3" key="1">
    <citation type="journal article" date="2019" name="Int. J. Syst. Evol. Microbiol.">
        <title>The Global Catalogue of Microorganisms (GCM) 10K type strain sequencing project: providing services to taxonomists for standard genome sequencing and annotation.</title>
        <authorList>
            <consortium name="The Broad Institute Genomics Platform"/>
            <consortium name="The Broad Institute Genome Sequencing Center for Infectious Disease"/>
            <person name="Wu L."/>
            <person name="Ma J."/>
        </authorList>
    </citation>
    <scope>NUCLEOTIDE SEQUENCE [LARGE SCALE GENOMIC DNA]</scope>
    <source>
        <strain evidence="3">NBRC 111756</strain>
    </source>
</reference>
<dbReference type="EMBL" id="JBHSWE010000001">
    <property type="protein sequence ID" value="MFC6673821.1"/>
    <property type="molecule type" value="Genomic_DNA"/>
</dbReference>
<organism evidence="2 3">
    <name type="scientific">Marinobacterium aestuariivivens</name>
    <dbReference type="NCBI Taxonomy" id="1698799"/>
    <lineage>
        <taxon>Bacteria</taxon>
        <taxon>Pseudomonadati</taxon>
        <taxon>Pseudomonadota</taxon>
        <taxon>Gammaproteobacteria</taxon>
        <taxon>Oceanospirillales</taxon>
        <taxon>Oceanospirillaceae</taxon>
        <taxon>Marinobacterium</taxon>
    </lineage>
</organism>
<evidence type="ECO:0000256" key="1">
    <source>
        <dbReference type="SAM" id="MobiDB-lite"/>
    </source>
</evidence>
<dbReference type="Proteomes" id="UP001596422">
    <property type="component" value="Unassembled WGS sequence"/>
</dbReference>
<proteinExistence type="predicted"/>
<sequence length="57" mass="6290">MSQDDDLNRQHRNWMDVTATALHPVHSASGYKGPARKPLIRPQLPPEEPKATSAGKS</sequence>
<accession>A0ABW2A8S5</accession>
<name>A0ABW2A8S5_9GAMM</name>
<evidence type="ECO:0000313" key="3">
    <source>
        <dbReference type="Proteomes" id="UP001596422"/>
    </source>
</evidence>
<dbReference type="RefSeq" id="WP_379912518.1">
    <property type="nucleotide sequence ID" value="NZ_JBHSWE010000001.1"/>
</dbReference>
<keyword evidence="3" id="KW-1185">Reference proteome</keyword>
<feature type="region of interest" description="Disordered" evidence="1">
    <location>
        <begin position="21"/>
        <end position="57"/>
    </location>
</feature>
<protein>
    <submittedName>
        <fullName evidence="2">Uncharacterized protein</fullName>
    </submittedName>
</protein>
<comment type="caution">
    <text evidence="2">The sequence shown here is derived from an EMBL/GenBank/DDBJ whole genome shotgun (WGS) entry which is preliminary data.</text>
</comment>
<gene>
    <name evidence="2" type="ORF">ACFQDL_29830</name>
</gene>